<organism evidence="1 2">
    <name type="scientific">Pseudoflavonifractor capillosus ATCC 29799</name>
    <dbReference type="NCBI Taxonomy" id="411467"/>
    <lineage>
        <taxon>Bacteria</taxon>
        <taxon>Bacillati</taxon>
        <taxon>Bacillota</taxon>
        <taxon>Clostridia</taxon>
        <taxon>Eubacteriales</taxon>
        <taxon>Oscillospiraceae</taxon>
        <taxon>Pseudoflavonifractor</taxon>
    </lineage>
</organism>
<keyword evidence="2" id="KW-1185">Reference proteome</keyword>
<dbReference type="AlphaFoldDB" id="A6NWN7"/>
<reference evidence="1 2" key="1">
    <citation type="submission" date="2007-04" db="EMBL/GenBank/DDBJ databases">
        <authorList>
            <person name="Fulton L."/>
            <person name="Clifton S."/>
            <person name="Fulton B."/>
            <person name="Xu J."/>
            <person name="Minx P."/>
            <person name="Pepin K.H."/>
            <person name="Johnson M."/>
            <person name="Thiruvilangam P."/>
            <person name="Bhonagiri V."/>
            <person name="Nash W.E."/>
            <person name="Mardis E.R."/>
            <person name="Wilson R.K."/>
        </authorList>
    </citation>
    <scope>NUCLEOTIDE SEQUENCE [LARGE SCALE GENOMIC DNA]</scope>
    <source>
        <strain evidence="1 2">ATCC 29799</strain>
    </source>
</reference>
<reference evidence="1 2" key="2">
    <citation type="submission" date="2007-06" db="EMBL/GenBank/DDBJ databases">
        <title>Draft genome sequence of Pseudoflavonifractor capillosus ATCC 29799.</title>
        <authorList>
            <person name="Sudarsanam P."/>
            <person name="Ley R."/>
            <person name="Guruge J."/>
            <person name="Turnbaugh P.J."/>
            <person name="Mahowald M."/>
            <person name="Liep D."/>
            <person name="Gordon J."/>
        </authorList>
    </citation>
    <scope>NUCLEOTIDE SEQUENCE [LARGE SCALE GENOMIC DNA]</scope>
    <source>
        <strain evidence="1 2">ATCC 29799</strain>
    </source>
</reference>
<sequence length="44" mass="5151">MTFLLVGQPFYGLPRHSSMRKPYADDIIIYYLGGTKKCRRKMTP</sequence>
<name>A6NWN7_9FIRM</name>
<proteinExistence type="predicted"/>
<dbReference type="Proteomes" id="UP000003639">
    <property type="component" value="Unassembled WGS sequence"/>
</dbReference>
<evidence type="ECO:0000313" key="1">
    <source>
        <dbReference type="EMBL" id="EDM99575.1"/>
    </source>
</evidence>
<accession>A6NWN7</accession>
<gene>
    <name evidence="1" type="ORF">BACCAP_02632</name>
</gene>
<dbReference type="EMBL" id="AAXG02000016">
    <property type="protein sequence ID" value="EDM99575.1"/>
    <property type="molecule type" value="Genomic_DNA"/>
</dbReference>
<evidence type="ECO:0000313" key="2">
    <source>
        <dbReference type="Proteomes" id="UP000003639"/>
    </source>
</evidence>
<protein>
    <submittedName>
        <fullName evidence="1">Uncharacterized protein</fullName>
    </submittedName>
</protein>
<comment type="caution">
    <text evidence="1">The sequence shown here is derived from an EMBL/GenBank/DDBJ whole genome shotgun (WGS) entry which is preliminary data.</text>
</comment>